<proteinExistence type="predicted"/>
<keyword evidence="1" id="KW-0472">Membrane</keyword>
<keyword evidence="1" id="KW-1133">Transmembrane helix</keyword>
<evidence type="ECO:0000313" key="3">
    <source>
        <dbReference type="Proteomes" id="UP001501323"/>
    </source>
</evidence>
<evidence type="ECO:0000256" key="1">
    <source>
        <dbReference type="SAM" id="Phobius"/>
    </source>
</evidence>
<gene>
    <name evidence="2" type="ORF">GCM10023332_24030</name>
</gene>
<keyword evidence="1" id="KW-0812">Transmembrane</keyword>
<accession>A0ABP9E9P8</accession>
<feature type="transmembrane region" description="Helical" evidence="1">
    <location>
        <begin position="53"/>
        <end position="75"/>
    </location>
</feature>
<reference evidence="3" key="1">
    <citation type="journal article" date="2019" name="Int. J. Syst. Evol. Microbiol.">
        <title>The Global Catalogue of Microorganisms (GCM) 10K type strain sequencing project: providing services to taxonomists for standard genome sequencing and annotation.</title>
        <authorList>
            <consortium name="The Broad Institute Genomics Platform"/>
            <consortium name="The Broad Institute Genome Sequencing Center for Infectious Disease"/>
            <person name="Wu L."/>
            <person name="Ma J."/>
        </authorList>
    </citation>
    <scope>NUCLEOTIDE SEQUENCE [LARGE SCALE GENOMIC DNA]</scope>
    <source>
        <strain evidence="3">JCM 18392</strain>
    </source>
</reference>
<dbReference type="Proteomes" id="UP001501323">
    <property type="component" value="Unassembled WGS sequence"/>
</dbReference>
<dbReference type="RefSeq" id="WP_345295787.1">
    <property type="nucleotide sequence ID" value="NZ_BAABJY010000003.1"/>
</dbReference>
<evidence type="ECO:0008006" key="4">
    <source>
        <dbReference type="Google" id="ProtNLM"/>
    </source>
</evidence>
<evidence type="ECO:0000313" key="2">
    <source>
        <dbReference type="EMBL" id="GAA4870649.1"/>
    </source>
</evidence>
<keyword evidence="3" id="KW-1185">Reference proteome</keyword>
<name>A0ABP9E9P8_9GAMM</name>
<organism evidence="2 3">
    <name type="scientific">Luteimonas vadosa</name>
    <dbReference type="NCBI Taxonomy" id="1165507"/>
    <lineage>
        <taxon>Bacteria</taxon>
        <taxon>Pseudomonadati</taxon>
        <taxon>Pseudomonadota</taxon>
        <taxon>Gammaproteobacteria</taxon>
        <taxon>Lysobacterales</taxon>
        <taxon>Lysobacteraceae</taxon>
        <taxon>Luteimonas</taxon>
    </lineage>
</organism>
<protein>
    <recommendedName>
        <fullName evidence="4">DUF3619 family protein</fullName>
    </recommendedName>
</protein>
<sequence>MTTPAHPDHEIDRYARRLHAEAVARVPARTLAQLRVRRAVSTNGTTRPARPSFGWALAAAGAAVLAIAIGLSPAVRAPGDAQPDRIAAAPDANGNAYDEAVATLEEDPDFYLWLGTTDVQPLAME</sequence>
<comment type="caution">
    <text evidence="2">The sequence shown here is derived from an EMBL/GenBank/DDBJ whole genome shotgun (WGS) entry which is preliminary data.</text>
</comment>
<dbReference type="EMBL" id="BAABJY010000003">
    <property type="protein sequence ID" value="GAA4870649.1"/>
    <property type="molecule type" value="Genomic_DNA"/>
</dbReference>